<feature type="domain" description="PAS" evidence="2">
    <location>
        <begin position="218"/>
        <end position="248"/>
    </location>
</feature>
<keyword evidence="1" id="KW-0472">Membrane</keyword>
<dbReference type="InterPro" id="IPR029787">
    <property type="entry name" value="Nucleotide_cyclase"/>
</dbReference>
<dbReference type="InterPro" id="IPR000160">
    <property type="entry name" value="GGDEF_dom"/>
</dbReference>
<feature type="domain" description="GGDEF" evidence="5">
    <location>
        <begin position="365"/>
        <end position="498"/>
    </location>
</feature>
<dbReference type="InterPro" id="IPR035919">
    <property type="entry name" value="EAL_sf"/>
</dbReference>
<dbReference type="PROSITE" id="PS50883">
    <property type="entry name" value="EAL"/>
    <property type="match status" value="1"/>
</dbReference>
<dbReference type="InterPro" id="IPR001633">
    <property type="entry name" value="EAL_dom"/>
</dbReference>
<sequence>MLAVMGLKEGDEGAAAQIRAGIRRTVGLFPALATIYLATGALQIALRMVFGHGAPVDHMLLAAAPILLTPAAFAIVNSGPGKRLAPSRRVRILTLFAALVGIALGAALTLDLKDGSHLGQALIGVTAGAALATIVAFASLPVLVIASVAGMIGAILMTSGDAAYLPVVTLLASIIAPVLLSFVRADQAEISKTARARNDASKANALIAMFEENGRIWFWETDRHGQLTYASPRLAEYFGRQPADLLGQPMASLIVNGGDEDLASPHVERTIGFYLSSRLGFSDLPVRAAVPGEGRWMSVTGRPVIDTLGQFRGFRGSGTDYTEERKSEAEISRLARFDSLTGLPNRALMFQTLEQSLGNARINPAPCALMLLDLDRFKGVNDTLGHPVGDALLKLVAKRLEMAVGDVGRVGRLGGDEFTVVLPVAPAHSAIEALAADVIRRLSEPYMVEGSHISIGASIGIAIGPQDGATADALMRNADLALYAAKASGRGALRFYEQSMHANAQERRMIETDLRHALATDALHLAYQPVVCASAETIVGFEALLRWNHPTRGPISPELFVPIAEEIGLIQAIGEWVLRTACMEAAQWPAHVRVAVNVSSVQFANPAFPGVVMSALAASQLDPAQLELEITESVFLNDGLDTDAMFAGLKALGVRLALDDFGTGYSSLSYLRKAPFDKIKIDRSFVAGAAVPGNRNAAIIGAIVSLAEGLGMDTTAEGAETRDELELIRTLGCSHIQGYIFGRPMSAREAAEKLNCPTGVVTPQGYERSRAPRVRMLRSAILHHEARAVPGRIRNISTSGAQIDVDRPMPVDSVVAIDLGEGAKLAATVRWAQGQRIGVAFDRLIDIDALTAQRPPAKRAAAR</sequence>
<dbReference type="Gene3D" id="3.20.20.450">
    <property type="entry name" value="EAL domain"/>
    <property type="match status" value="1"/>
</dbReference>
<keyword evidence="1" id="KW-0812">Transmembrane</keyword>
<dbReference type="NCBIfam" id="TIGR00254">
    <property type="entry name" value="GGDEF"/>
    <property type="match status" value="1"/>
</dbReference>
<dbReference type="PROSITE" id="PS50112">
    <property type="entry name" value="PAS"/>
    <property type="match status" value="1"/>
</dbReference>
<accession>A0ABS7PLJ6</accession>
<dbReference type="Gene3D" id="3.30.450.20">
    <property type="entry name" value="PAS domain"/>
    <property type="match status" value="1"/>
</dbReference>
<evidence type="ECO:0000256" key="1">
    <source>
        <dbReference type="SAM" id="Phobius"/>
    </source>
</evidence>
<comment type="caution">
    <text evidence="6">The sequence shown here is derived from an EMBL/GenBank/DDBJ whole genome shotgun (WGS) entry which is preliminary data.</text>
</comment>
<feature type="transmembrane region" description="Helical" evidence="1">
    <location>
        <begin position="130"/>
        <end position="156"/>
    </location>
</feature>
<dbReference type="PANTHER" id="PTHR44757:SF10">
    <property type="entry name" value="MEMBRANE PROTEIN"/>
    <property type="match status" value="1"/>
</dbReference>
<keyword evidence="7" id="KW-1185">Reference proteome</keyword>
<feature type="domain" description="PAC" evidence="3">
    <location>
        <begin position="280"/>
        <end position="333"/>
    </location>
</feature>
<dbReference type="InterPro" id="IPR035965">
    <property type="entry name" value="PAS-like_dom_sf"/>
</dbReference>
<evidence type="ECO:0000259" key="4">
    <source>
        <dbReference type="PROSITE" id="PS50883"/>
    </source>
</evidence>
<organism evidence="6 7">
    <name type="scientific">Sphingomonas colocasiae</name>
    <dbReference type="NCBI Taxonomy" id="1848973"/>
    <lineage>
        <taxon>Bacteria</taxon>
        <taxon>Pseudomonadati</taxon>
        <taxon>Pseudomonadota</taxon>
        <taxon>Alphaproteobacteria</taxon>
        <taxon>Sphingomonadales</taxon>
        <taxon>Sphingomonadaceae</taxon>
        <taxon>Sphingomonas</taxon>
    </lineage>
</organism>
<dbReference type="Pfam" id="PF00990">
    <property type="entry name" value="GGDEF"/>
    <property type="match status" value="1"/>
</dbReference>
<proteinExistence type="predicted"/>
<dbReference type="Pfam" id="PF07238">
    <property type="entry name" value="PilZ"/>
    <property type="match status" value="1"/>
</dbReference>
<dbReference type="SUPFAM" id="SSF141868">
    <property type="entry name" value="EAL domain-like"/>
    <property type="match status" value="1"/>
</dbReference>
<evidence type="ECO:0000259" key="3">
    <source>
        <dbReference type="PROSITE" id="PS50113"/>
    </source>
</evidence>
<dbReference type="PROSITE" id="PS50113">
    <property type="entry name" value="PAC"/>
    <property type="match status" value="1"/>
</dbReference>
<dbReference type="CDD" id="cd01948">
    <property type="entry name" value="EAL"/>
    <property type="match status" value="1"/>
</dbReference>
<dbReference type="EMBL" id="JAINVV010000004">
    <property type="protein sequence ID" value="MBY8822188.1"/>
    <property type="molecule type" value="Genomic_DNA"/>
</dbReference>
<dbReference type="InterPro" id="IPR043128">
    <property type="entry name" value="Rev_trsase/Diguanyl_cyclase"/>
</dbReference>
<dbReference type="InterPro" id="IPR009875">
    <property type="entry name" value="PilZ_domain"/>
</dbReference>
<name>A0ABS7PLJ6_9SPHN</name>
<dbReference type="Pfam" id="PF08448">
    <property type="entry name" value="PAS_4"/>
    <property type="match status" value="1"/>
</dbReference>
<dbReference type="SMART" id="SM00052">
    <property type="entry name" value="EAL"/>
    <property type="match status" value="1"/>
</dbReference>
<dbReference type="SMART" id="SM00267">
    <property type="entry name" value="GGDEF"/>
    <property type="match status" value="1"/>
</dbReference>
<dbReference type="NCBIfam" id="TIGR00229">
    <property type="entry name" value="sensory_box"/>
    <property type="match status" value="1"/>
</dbReference>
<feature type="domain" description="EAL" evidence="4">
    <location>
        <begin position="507"/>
        <end position="758"/>
    </location>
</feature>
<evidence type="ECO:0000313" key="6">
    <source>
        <dbReference type="EMBL" id="MBY8822188.1"/>
    </source>
</evidence>
<protein>
    <submittedName>
        <fullName evidence="6">EAL domain-containing protein</fullName>
    </submittedName>
</protein>
<gene>
    <name evidence="6" type="ORF">K7G82_07800</name>
</gene>
<dbReference type="InterPro" id="IPR000700">
    <property type="entry name" value="PAS-assoc_C"/>
</dbReference>
<dbReference type="SMART" id="SM00091">
    <property type="entry name" value="PAS"/>
    <property type="match status" value="1"/>
</dbReference>
<dbReference type="InterPro" id="IPR013656">
    <property type="entry name" value="PAS_4"/>
</dbReference>
<dbReference type="CDD" id="cd00130">
    <property type="entry name" value="PAS"/>
    <property type="match status" value="1"/>
</dbReference>
<dbReference type="PANTHER" id="PTHR44757">
    <property type="entry name" value="DIGUANYLATE CYCLASE DGCP"/>
    <property type="match status" value="1"/>
</dbReference>
<feature type="transmembrane region" description="Helical" evidence="1">
    <location>
        <begin position="163"/>
        <end position="183"/>
    </location>
</feature>
<dbReference type="Pfam" id="PF00563">
    <property type="entry name" value="EAL"/>
    <property type="match status" value="1"/>
</dbReference>
<keyword evidence="1" id="KW-1133">Transmembrane helix</keyword>
<dbReference type="SUPFAM" id="SSF55785">
    <property type="entry name" value="PYP-like sensor domain (PAS domain)"/>
    <property type="match status" value="1"/>
</dbReference>
<dbReference type="InterPro" id="IPR000014">
    <property type="entry name" value="PAS"/>
</dbReference>
<feature type="transmembrane region" description="Helical" evidence="1">
    <location>
        <begin position="26"/>
        <end position="46"/>
    </location>
</feature>
<dbReference type="SUPFAM" id="SSF141371">
    <property type="entry name" value="PilZ domain-like"/>
    <property type="match status" value="1"/>
</dbReference>
<feature type="transmembrane region" description="Helical" evidence="1">
    <location>
        <begin position="90"/>
        <end position="110"/>
    </location>
</feature>
<dbReference type="Gene3D" id="3.30.70.270">
    <property type="match status" value="1"/>
</dbReference>
<dbReference type="PROSITE" id="PS50887">
    <property type="entry name" value="GGDEF"/>
    <property type="match status" value="1"/>
</dbReference>
<dbReference type="SUPFAM" id="SSF55073">
    <property type="entry name" value="Nucleotide cyclase"/>
    <property type="match status" value="1"/>
</dbReference>
<evidence type="ECO:0000259" key="5">
    <source>
        <dbReference type="PROSITE" id="PS50887"/>
    </source>
</evidence>
<dbReference type="CDD" id="cd01949">
    <property type="entry name" value="GGDEF"/>
    <property type="match status" value="1"/>
</dbReference>
<dbReference type="InterPro" id="IPR052155">
    <property type="entry name" value="Biofilm_reg_signaling"/>
</dbReference>
<dbReference type="Gene3D" id="2.40.10.220">
    <property type="entry name" value="predicted glycosyltransferase like domains"/>
    <property type="match status" value="1"/>
</dbReference>
<reference evidence="6 7" key="1">
    <citation type="submission" date="2021-08" db="EMBL/GenBank/DDBJ databases">
        <authorList>
            <person name="Tuo L."/>
        </authorList>
    </citation>
    <scope>NUCLEOTIDE SEQUENCE [LARGE SCALE GENOMIC DNA]</scope>
    <source>
        <strain evidence="6 7">JCM 31229</strain>
    </source>
</reference>
<evidence type="ECO:0000259" key="2">
    <source>
        <dbReference type="PROSITE" id="PS50112"/>
    </source>
</evidence>
<feature type="transmembrane region" description="Helical" evidence="1">
    <location>
        <begin position="58"/>
        <end position="78"/>
    </location>
</feature>
<dbReference type="Proteomes" id="UP000706039">
    <property type="component" value="Unassembled WGS sequence"/>
</dbReference>
<evidence type="ECO:0000313" key="7">
    <source>
        <dbReference type="Proteomes" id="UP000706039"/>
    </source>
</evidence>